<dbReference type="InterPro" id="IPR024419">
    <property type="entry name" value="YvrJ"/>
</dbReference>
<organism evidence="2 3">
    <name type="scientific">Alkalicella caledoniensis</name>
    <dbReference type="NCBI Taxonomy" id="2731377"/>
    <lineage>
        <taxon>Bacteria</taxon>
        <taxon>Bacillati</taxon>
        <taxon>Bacillota</taxon>
        <taxon>Clostridia</taxon>
        <taxon>Eubacteriales</taxon>
        <taxon>Proteinivoracaceae</taxon>
        <taxon>Alkalicella</taxon>
    </lineage>
</organism>
<reference evidence="2 3" key="1">
    <citation type="submission" date="2020-07" db="EMBL/GenBank/DDBJ databases">
        <title>Alkalicella. sp. LB2 genome.</title>
        <authorList>
            <person name="Postec A."/>
            <person name="Quemeneur M."/>
        </authorList>
    </citation>
    <scope>NUCLEOTIDE SEQUENCE [LARGE SCALE GENOMIC DNA]</scope>
    <source>
        <strain evidence="2 3">LB2</strain>
    </source>
</reference>
<evidence type="ECO:0000256" key="1">
    <source>
        <dbReference type="SAM" id="Phobius"/>
    </source>
</evidence>
<dbReference type="EMBL" id="CP058559">
    <property type="protein sequence ID" value="QNO14482.1"/>
    <property type="molecule type" value="Genomic_DNA"/>
</dbReference>
<keyword evidence="1" id="KW-0812">Transmembrane</keyword>
<keyword evidence="1" id="KW-1133">Transmembrane helix</keyword>
<evidence type="ECO:0000313" key="2">
    <source>
        <dbReference type="EMBL" id="QNO14482.1"/>
    </source>
</evidence>
<dbReference type="RefSeq" id="WP_213168208.1">
    <property type="nucleotide sequence ID" value="NZ_CP058559.1"/>
</dbReference>
<protein>
    <submittedName>
        <fullName evidence="2">YvrJ family protein</fullName>
    </submittedName>
</protein>
<evidence type="ECO:0000313" key="3">
    <source>
        <dbReference type="Proteomes" id="UP000516160"/>
    </source>
</evidence>
<name>A0A7G9W720_ALKCA</name>
<gene>
    <name evidence="2" type="ORF">HYG86_06685</name>
</gene>
<dbReference type="Pfam" id="PF12841">
    <property type="entry name" value="YvrJ"/>
    <property type="match status" value="1"/>
</dbReference>
<sequence length="50" mass="5565">METLLNAMANFGFPMVVTVYLLVKIEGRLDQLTASIYKLSETITTIRNSG</sequence>
<dbReference type="KEGG" id="acae:HYG86_06685"/>
<dbReference type="AlphaFoldDB" id="A0A7G9W720"/>
<feature type="transmembrane region" description="Helical" evidence="1">
    <location>
        <begin position="6"/>
        <end position="23"/>
    </location>
</feature>
<keyword evidence="1" id="KW-0472">Membrane</keyword>
<proteinExistence type="predicted"/>
<keyword evidence="3" id="KW-1185">Reference proteome</keyword>
<dbReference type="Proteomes" id="UP000516160">
    <property type="component" value="Chromosome"/>
</dbReference>
<accession>A0A7G9W720</accession>